<proteinExistence type="predicted"/>
<feature type="region of interest" description="Disordered" evidence="1">
    <location>
        <begin position="360"/>
        <end position="473"/>
    </location>
</feature>
<organism evidence="2 3">
    <name type="scientific">Mycena albidolilacea</name>
    <dbReference type="NCBI Taxonomy" id="1033008"/>
    <lineage>
        <taxon>Eukaryota</taxon>
        <taxon>Fungi</taxon>
        <taxon>Dikarya</taxon>
        <taxon>Basidiomycota</taxon>
        <taxon>Agaricomycotina</taxon>
        <taxon>Agaricomycetes</taxon>
        <taxon>Agaricomycetidae</taxon>
        <taxon>Agaricales</taxon>
        <taxon>Marasmiineae</taxon>
        <taxon>Mycenaceae</taxon>
        <taxon>Mycena</taxon>
    </lineage>
</organism>
<sequence length="473" mass="52042">MVVRFWLSSDGGIENLTATEFDFVQWGFARFIPGTAKENAEIGRFDEPMALLALAQWLNVAGFAETIHHRLSGEIGDHNASGENALEDYLAFCFAGLFSDTSGTRRLEDIFTFAKETPAWAKQTATLVSLYRNPDTGLMEESVVDWASRPSYSLGTRSSSKAKQDLATTPQSKVETEDVKAARVTLKWLEHAERTPICFPSTLMGPDLLFILRLEDGKKIWVAVQSKYESSDLLTASKLKKAIRSLTPSNYFSATVPEYQADVLERLKALPDSEVGVGELSLLRVVVSHPGETALQLGSNRREPTTLPNMKHYDDEHPLASLNMDYLANITKNMAPLNYVSDTIRKAKGKAAEATAAAEATNSAAAAEAEETSTKRRNEDQVEGEESRSAKKPRVVVAVSPSRTPVSPSRGTYHSRLRPRRIYSLGPSVDSLDVDMGGDCEDAPPDSAAETDEEMTDSDVPKSGYDRLFDEQF</sequence>
<feature type="compositionally biased region" description="Basic and acidic residues" evidence="1">
    <location>
        <begin position="372"/>
        <end position="389"/>
    </location>
</feature>
<feature type="compositionally biased region" description="Basic and acidic residues" evidence="1">
    <location>
        <begin position="464"/>
        <end position="473"/>
    </location>
</feature>
<feature type="region of interest" description="Disordered" evidence="1">
    <location>
        <begin position="153"/>
        <end position="173"/>
    </location>
</feature>
<evidence type="ECO:0000313" key="3">
    <source>
        <dbReference type="Proteomes" id="UP001218218"/>
    </source>
</evidence>
<evidence type="ECO:0000313" key="2">
    <source>
        <dbReference type="EMBL" id="KAJ7359768.1"/>
    </source>
</evidence>
<protein>
    <submittedName>
        <fullName evidence="2">Uncharacterized protein</fullName>
    </submittedName>
</protein>
<name>A0AAD7AIS4_9AGAR</name>
<accession>A0AAD7AIS4</accession>
<dbReference type="Proteomes" id="UP001218218">
    <property type="component" value="Unassembled WGS sequence"/>
</dbReference>
<feature type="compositionally biased region" description="Acidic residues" evidence="1">
    <location>
        <begin position="432"/>
        <end position="457"/>
    </location>
</feature>
<dbReference type="AlphaFoldDB" id="A0AAD7AIS4"/>
<evidence type="ECO:0000256" key="1">
    <source>
        <dbReference type="SAM" id="MobiDB-lite"/>
    </source>
</evidence>
<feature type="compositionally biased region" description="Low complexity" evidence="1">
    <location>
        <begin position="395"/>
        <end position="410"/>
    </location>
</feature>
<gene>
    <name evidence="2" type="ORF">DFH08DRAFT_932177</name>
</gene>
<keyword evidence="3" id="KW-1185">Reference proteome</keyword>
<reference evidence="2" key="1">
    <citation type="submission" date="2023-03" db="EMBL/GenBank/DDBJ databases">
        <title>Massive genome expansion in bonnet fungi (Mycena s.s.) driven by repeated elements and novel gene families across ecological guilds.</title>
        <authorList>
            <consortium name="Lawrence Berkeley National Laboratory"/>
            <person name="Harder C.B."/>
            <person name="Miyauchi S."/>
            <person name="Viragh M."/>
            <person name="Kuo A."/>
            <person name="Thoen E."/>
            <person name="Andreopoulos B."/>
            <person name="Lu D."/>
            <person name="Skrede I."/>
            <person name="Drula E."/>
            <person name="Henrissat B."/>
            <person name="Morin E."/>
            <person name="Kohler A."/>
            <person name="Barry K."/>
            <person name="LaButti K."/>
            <person name="Morin E."/>
            <person name="Salamov A."/>
            <person name="Lipzen A."/>
            <person name="Mereny Z."/>
            <person name="Hegedus B."/>
            <person name="Baldrian P."/>
            <person name="Stursova M."/>
            <person name="Weitz H."/>
            <person name="Taylor A."/>
            <person name="Grigoriev I.V."/>
            <person name="Nagy L.G."/>
            <person name="Martin F."/>
            <person name="Kauserud H."/>
        </authorList>
    </citation>
    <scope>NUCLEOTIDE SEQUENCE</scope>
    <source>
        <strain evidence="2">CBHHK002</strain>
    </source>
</reference>
<comment type="caution">
    <text evidence="2">The sequence shown here is derived from an EMBL/GenBank/DDBJ whole genome shotgun (WGS) entry which is preliminary data.</text>
</comment>
<dbReference type="EMBL" id="JARIHO010000006">
    <property type="protein sequence ID" value="KAJ7359768.1"/>
    <property type="molecule type" value="Genomic_DNA"/>
</dbReference>